<keyword evidence="3 10" id="KW-0645">Protease</keyword>
<reference evidence="10 11" key="1">
    <citation type="submission" date="2019-09" db="EMBL/GenBank/DDBJ databases">
        <authorList>
            <person name="Park J.-S."/>
            <person name="Choi H.-J."/>
        </authorList>
    </citation>
    <scope>NUCLEOTIDE SEQUENCE [LARGE SCALE GENOMIC DNA]</scope>
    <source>
        <strain evidence="10 11">176SS1-4</strain>
    </source>
</reference>
<sequence>MIRSGVILAALLWAGQAAAHDFERCEKPEIAAVLEALTAAEKIALRAAVSIGDTPEFALWFGAWSKENGATVRSSFKAIHAAIRDNDLKVVCANVGEDDCNASMYANVFRHDAYAINLCPSFFGMPEIHAHSNTSAIMENGTRAGTIIHEVSHFDVVAGTDDLCYTRTDCAAMALTRSLVRNADSYQYFAEDVAALPRD</sequence>
<dbReference type="InterPro" id="IPR050414">
    <property type="entry name" value="Fungal_M35_metalloproteases"/>
</dbReference>
<keyword evidence="6" id="KW-0862">Zinc</keyword>
<evidence type="ECO:0000256" key="8">
    <source>
        <dbReference type="SAM" id="SignalP"/>
    </source>
</evidence>
<evidence type="ECO:0000313" key="10">
    <source>
        <dbReference type="EMBL" id="KAA9009819.1"/>
    </source>
</evidence>
<evidence type="ECO:0000259" key="9">
    <source>
        <dbReference type="SMART" id="SM01351"/>
    </source>
</evidence>
<feature type="chain" id="PRO_5023849013" evidence="8">
    <location>
        <begin position="20"/>
        <end position="199"/>
    </location>
</feature>
<evidence type="ECO:0000256" key="4">
    <source>
        <dbReference type="ARBA" id="ARBA00022723"/>
    </source>
</evidence>
<comment type="similarity">
    <text evidence="2">Belongs to the peptidase M35 family.</text>
</comment>
<dbReference type="SMART" id="SM01351">
    <property type="entry name" value="Aspzincin_M35"/>
    <property type="match status" value="1"/>
</dbReference>
<dbReference type="SUPFAM" id="SSF55486">
    <property type="entry name" value="Metalloproteases ('zincins'), catalytic domain"/>
    <property type="match status" value="1"/>
</dbReference>
<dbReference type="PANTHER" id="PTHR37016:SF3">
    <property type="entry name" value="NEUTRAL PROTEASE 2-RELATED"/>
    <property type="match status" value="1"/>
</dbReference>
<dbReference type="GO" id="GO:0006508">
    <property type="term" value="P:proteolysis"/>
    <property type="evidence" value="ECO:0007669"/>
    <property type="project" value="UniProtKB-KW"/>
</dbReference>
<evidence type="ECO:0000256" key="2">
    <source>
        <dbReference type="ARBA" id="ARBA00010279"/>
    </source>
</evidence>
<keyword evidence="4" id="KW-0479">Metal-binding</keyword>
<name>A0A5J5GNF1_9RHOB</name>
<dbReference type="GO" id="GO:0046872">
    <property type="term" value="F:metal ion binding"/>
    <property type="evidence" value="ECO:0007669"/>
    <property type="project" value="UniProtKB-KW"/>
</dbReference>
<proteinExistence type="inferred from homology"/>
<dbReference type="Proteomes" id="UP000326554">
    <property type="component" value="Unassembled WGS sequence"/>
</dbReference>
<evidence type="ECO:0000256" key="1">
    <source>
        <dbReference type="ARBA" id="ARBA00001947"/>
    </source>
</evidence>
<evidence type="ECO:0000256" key="5">
    <source>
        <dbReference type="ARBA" id="ARBA00022801"/>
    </source>
</evidence>
<evidence type="ECO:0000313" key="11">
    <source>
        <dbReference type="Proteomes" id="UP000326554"/>
    </source>
</evidence>
<dbReference type="PANTHER" id="PTHR37016">
    <property type="match status" value="1"/>
</dbReference>
<accession>A0A5J5GNF1</accession>
<evidence type="ECO:0000256" key="6">
    <source>
        <dbReference type="ARBA" id="ARBA00022833"/>
    </source>
</evidence>
<keyword evidence="7" id="KW-0482">Metalloprotease</keyword>
<keyword evidence="11" id="KW-1185">Reference proteome</keyword>
<dbReference type="RefSeq" id="WP_150443304.1">
    <property type="nucleotide sequence ID" value="NZ_VYQE01000001.1"/>
</dbReference>
<keyword evidence="8" id="KW-0732">Signal</keyword>
<comment type="cofactor">
    <cofactor evidence="1">
        <name>Zn(2+)</name>
        <dbReference type="ChEBI" id="CHEBI:29105"/>
    </cofactor>
</comment>
<dbReference type="GO" id="GO:0004222">
    <property type="term" value="F:metalloendopeptidase activity"/>
    <property type="evidence" value="ECO:0007669"/>
    <property type="project" value="InterPro"/>
</dbReference>
<evidence type="ECO:0000256" key="3">
    <source>
        <dbReference type="ARBA" id="ARBA00022670"/>
    </source>
</evidence>
<dbReference type="Pfam" id="PF14521">
    <property type="entry name" value="Aspzincin_M35"/>
    <property type="match status" value="1"/>
</dbReference>
<dbReference type="InterPro" id="IPR024079">
    <property type="entry name" value="MetalloPept_cat_dom_sf"/>
</dbReference>
<feature type="signal peptide" evidence="8">
    <location>
        <begin position="1"/>
        <end position="19"/>
    </location>
</feature>
<dbReference type="EMBL" id="VYQE01000001">
    <property type="protein sequence ID" value="KAA9009819.1"/>
    <property type="molecule type" value="Genomic_DNA"/>
</dbReference>
<dbReference type="AlphaFoldDB" id="A0A5J5GNF1"/>
<dbReference type="Gene3D" id="3.40.390.10">
    <property type="entry name" value="Collagenase (Catalytic Domain)"/>
    <property type="match status" value="1"/>
</dbReference>
<organism evidence="10 11">
    <name type="scientific">Histidinibacterium aquaticum</name>
    <dbReference type="NCBI Taxonomy" id="2613962"/>
    <lineage>
        <taxon>Bacteria</taxon>
        <taxon>Pseudomonadati</taxon>
        <taxon>Pseudomonadota</taxon>
        <taxon>Alphaproteobacteria</taxon>
        <taxon>Rhodobacterales</taxon>
        <taxon>Paracoccaceae</taxon>
        <taxon>Histidinibacterium</taxon>
    </lineage>
</organism>
<evidence type="ECO:0000256" key="7">
    <source>
        <dbReference type="ARBA" id="ARBA00023049"/>
    </source>
</evidence>
<protein>
    <submittedName>
        <fullName evidence="10">Protease</fullName>
    </submittedName>
</protein>
<keyword evidence="5" id="KW-0378">Hydrolase</keyword>
<comment type="caution">
    <text evidence="10">The sequence shown here is derived from an EMBL/GenBank/DDBJ whole genome shotgun (WGS) entry which is preliminary data.</text>
</comment>
<dbReference type="InterPro" id="IPR029463">
    <property type="entry name" value="Lys_MEP"/>
</dbReference>
<gene>
    <name evidence="10" type="ORF">F3S47_00685</name>
</gene>
<feature type="domain" description="Lysine-specific metallo-endopeptidase" evidence="9">
    <location>
        <begin position="47"/>
        <end position="191"/>
    </location>
</feature>